<dbReference type="Proteomes" id="UP001596175">
    <property type="component" value="Unassembled WGS sequence"/>
</dbReference>
<keyword evidence="2" id="KW-0472">Membrane</keyword>
<proteinExistence type="predicted"/>
<dbReference type="EMBL" id="JBHSKG010000006">
    <property type="protein sequence ID" value="MFC5139446.1"/>
    <property type="molecule type" value="Genomic_DNA"/>
</dbReference>
<organism evidence="3 4">
    <name type="scientific">Actinomycetospora rhizophila</name>
    <dbReference type="NCBI Taxonomy" id="1416876"/>
    <lineage>
        <taxon>Bacteria</taxon>
        <taxon>Bacillati</taxon>
        <taxon>Actinomycetota</taxon>
        <taxon>Actinomycetes</taxon>
        <taxon>Pseudonocardiales</taxon>
        <taxon>Pseudonocardiaceae</taxon>
        <taxon>Actinomycetospora</taxon>
    </lineage>
</organism>
<name>A0ABV9ZFZ5_9PSEU</name>
<evidence type="ECO:0000256" key="1">
    <source>
        <dbReference type="SAM" id="MobiDB-lite"/>
    </source>
</evidence>
<sequence length="150" mass="16670">MVNRRQDDDGPILITQAAISYDEEFAARKKRYSLIMACRIPCLVLAGVAGIGFNLPWVAVALIVLSVPLPWVAVLIANDRPPKKAEKANRYRRSHRELDAVPDAQIIEAAEVLDRRDQRTERPRQPQQDGAGHEPPRTVDAEAPRTGSEG</sequence>
<evidence type="ECO:0000313" key="3">
    <source>
        <dbReference type="EMBL" id="MFC5139446.1"/>
    </source>
</evidence>
<keyword evidence="2" id="KW-0812">Transmembrane</keyword>
<dbReference type="RefSeq" id="WP_378021631.1">
    <property type="nucleotide sequence ID" value="NZ_JBHSKG010000006.1"/>
</dbReference>
<feature type="transmembrane region" description="Helical" evidence="2">
    <location>
        <begin position="57"/>
        <end position="77"/>
    </location>
</feature>
<dbReference type="InterPro" id="IPR021449">
    <property type="entry name" value="DUF3099"/>
</dbReference>
<feature type="region of interest" description="Disordered" evidence="1">
    <location>
        <begin position="111"/>
        <end position="150"/>
    </location>
</feature>
<keyword evidence="2" id="KW-1133">Transmembrane helix</keyword>
<protein>
    <submittedName>
        <fullName evidence="3">DUF3099 domain-containing protein</fullName>
    </submittedName>
</protein>
<gene>
    <name evidence="3" type="ORF">ACFPK1_14480</name>
</gene>
<feature type="compositionally biased region" description="Basic and acidic residues" evidence="1">
    <location>
        <begin position="112"/>
        <end position="124"/>
    </location>
</feature>
<evidence type="ECO:0000256" key="2">
    <source>
        <dbReference type="SAM" id="Phobius"/>
    </source>
</evidence>
<accession>A0ABV9ZFZ5</accession>
<feature type="transmembrane region" description="Helical" evidence="2">
    <location>
        <begin position="32"/>
        <end position="51"/>
    </location>
</feature>
<keyword evidence="4" id="KW-1185">Reference proteome</keyword>
<feature type="compositionally biased region" description="Basic and acidic residues" evidence="1">
    <location>
        <begin position="131"/>
        <end position="143"/>
    </location>
</feature>
<dbReference type="Pfam" id="PF11298">
    <property type="entry name" value="DUF3099"/>
    <property type="match status" value="1"/>
</dbReference>
<comment type="caution">
    <text evidence="3">The sequence shown here is derived from an EMBL/GenBank/DDBJ whole genome shotgun (WGS) entry which is preliminary data.</text>
</comment>
<reference evidence="4" key="1">
    <citation type="journal article" date="2019" name="Int. J. Syst. Evol. Microbiol.">
        <title>The Global Catalogue of Microorganisms (GCM) 10K type strain sequencing project: providing services to taxonomists for standard genome sequencing and annotation.</title>
        <authorList>
            <consortium name="The Broad Institute Genomics Platform"/>
            <consortium name="The Broad Institute Genome Sequencing Center for Infectious Disease"/>
            <person name="Wu L."/>
            <person name="Ma J."/>
        </authorList>
    </citation>
    <scope>NUCLEOTIDE SEQUENCE [LARGE SCALE GENOMIC DNA]</scope>
    <source>
        <strain evidence="4">XZYJ18</strain>
    </source>
</reference>
<evidence type="ECO:0000313" key="4">
    <source>
        <dbReference type="Proteomes" id="UP001596175"/>
    </source>
</evidence>